<dbReference type="EMBL" id="GBRH01220339">
    <property type="protein sequence ID" value="JAD77556.1"/>
    <property type="molecule type" value="Transcribed_RNA"/>
</dbReference>
<feature type="compositionally biased region" description="Gly residues" evidence="1">
    <location>
        <begin position="56"/>
        <end position="66"/>
    </location>
</feature>
<name>A0A0A9CPR6_ARUDO</name>
<accession>A0A0A9CPR6</accession>
<evidence type="ECO:0000313" key="2">
    <source>
        <dbReference type="EMBL" id="JAD77556.1"/>
    </source>
</evidence>
<sequence length="93" mass="10400">MWEVSSEAPVPVRADDRSQCHGLEVRGQWNVDPMGQSRTLTRPPQNKGRHGRVGHHGLGVETGDGGSLMKKHHLVELVPWPPKQMNSAQYRQS</sequence>
<evidence type="ECO:0000256" key="1">
    <source>
        <dbReference type="SAM" id="MobiDB-lite"/>
    </source>
</evidence>
<reference evidence="2" key="1">
    <citation type="submission" date="2014-09" db="EMBL/GenBank/DDBJ databases">
        <authorList>
            <person name="Magalhaes I.L.F."/>
            <person name="Oliveira U."/>
            <person name="Santos F.R."/>
            <person name="Vidigal T.H.D.A."/>
            <person name="Brescovit A.D."/>
            <person name="Santos A.J."/>
        </authorList>
    </citation>
    <scope>NUCLEOTIDE SEQUENCE</scope>
    <source>
        <tissue evidence="2">Shoot tissue taken approximately 20 cm above the soil surface</tissue>
    </source>
</reference>
<organism evidence="2">
    <name type="scientific">Arundo donax</name>
    <name type="common">Giant reed</name>
    <name type="synonym">Donax arundinaceus</name>
    <dbReference type="NCBI Taxonomy" id="35708"/>
    <lineage>
        <taxon>Eukaryota</taxon>
        <taxon>Viridiplantae</taxon>
        <taxon>Streptophyta</taxon>
        <taxon>Embryophyta</taxon>
        <taxon>Tracheophyta</taxon>
        <taxon>Spermatophyta</taxon>
        <taxon>Magnoliopsida</taxon>
        <taxon>Liliopsida</taxon>
        <taxon>Poales</taxon>
        <taxon>Poaceae</taxon>
        <taxon>PACMAD clade</taxon>
        <taxon>Arundinoideae</taxon>
        <taxon>Arundineae</taxon>
        <taxon>Arundo</taxon>
    </lineage>
</organism>
<dbReference type="AlphaFoldDB" id="A0A0A9CPR6"/>
<proteinExistence type="predicted"/>
<feature type="region of interest" description="Disordered" evidence="1">
    <location>
        <begin position="33"/>
        <end position="67"/>
    </location>
</feature>
<protein>
    <submittedName>
        <fullName evidence="2">Uncharacterized protein</fullName>
    </submittedName>
</protein>
<reference evidence="2" key="2">
    <citation type="journal article" date="2015" name="Data Brief">
        <title>Shoot transcriptome of the giant reed, Arundo donax.</title>
        <authorList>
            <person name="Barrero R.A."/>
            <person name="Guerrero F.D."/>
            <person name="Moolhuijzen P."/>
            <person name="Goolsby J.A."/>
            <person name="Tidwell J."/>
            <person name="Bellgard S.E."/>
            <person name="Bellgard M.I."/>
        </authorList>
    </citation>
    <scope>NUCLEOTIDE SEQUENCE</scope>
    <source>
        <tissue evidence="2">Shoot tissue taken approximately 20 cm above the soil surface</tissue>
    </source>
</reference>